<dbReference type="InterPro" id="IPR023606">
    <property type="entry name" value="CoA-Trfase_III_dom_1_sf"/>
</dbReference>
<dbReference type="InterPro" id="IPR003673">
    <property type="entry name" value="CoA-Trfase_fam_III"/>
</dbReference>
<dbReference type="SUPFAM" id="SSF89796">
    <property type="entry name" value="CoA-transferase family III (CaiB/BaiF)"/>
    <property type="match status" value="1"/>
</dbReference>
<keyword evidence="1 2" id="KW-0808">Transferase</keyword>
<protein>
    <submittedName>
        <fullName evidence="2">Acetyl-CoA:oxalate CoA-transferase</fullName>
        <ecNumber evidence="2">2.8.3.19</ecNumber>
    </submittedName>
</protein>
<accession>A0ABM8WNW0</accession>
<evidence type="ECO:0000256" key="1">
    <source>
        <dbReference type="ARBA" id="ARBA00022679"/>
    </source>
</evidence>
<name>A0ABM8WNW0_9BURK</name>
<evidence type="ECO:0000313" key="2">
    <source>
        <dbReference type="EMBL" id="CAG9169098.1"/>
    </source>
</evidence>
<dbReference type="EMBL" id="CAJZAI010000002">
    <property type="protein sequence ID" value="CAG9169098.1"/>
    <property type="molecule type" value="Genomic_DNA"/>
</dbReference>
<dbReference type="PANTHER" id="PTHR48207">
    <property type="entry name" value="SUCCINATE--HYDROXYMETHYLGLUTARATE COA-TRANSFERASE"/>
    <property type="match status" value="1"/>
</dbReference>
<dbReference type="EC" id="2.8.3.19" evidence="2"/>
<dbReference type="GO" id="GO:0016740">
    <property type="term" value="F:transferase activity"/>
    <property type="evidence" value="ECO:0007669"/>
    <property type="project" value="UniProtKB-KW"/>
</dbReference>
<keyword evidence="3" id="KW-1185">Reference proteome</keyword>
<dbReference type="Gene3D" id="3.40.50.10540">
    <property type="entry name" value="Crotonobetainyl-coa:carnitine coa-transferase, domain 1"/>
    <property type="match status" value="1"/>
</dbReference>
<dbReference type="Pfam" id="PF02515">
    <property type="entry name" value="CoA_transf_3"/>
    <property type="match status" value="1"/>
</dbReference>
<dbReference type="InterPro" id="IPR044855">
    <property type="entry name" value="CoA-Trfase_III_dom3_sf"/>
</dbReference>
<sequence length="393" mass="40764">MKREDIDSSASARPALEGLRVIEFGQFIAVPAAAQALADLGAEVIKIEPPQGDAARRAGSDSDCGPMFAAYNRGKRSVVLDLGSAEDREAARALIGTADVVLQNMRPGTMERHGLGPEAMRQLNPRLVYGSVSGFGSEGAARHRAGFDIAAQAESGMMSLNGEADGAPMRVGFGVVDVMASHALVAAVAAALLRRATSGEGGVVEVSLLDTAIESMAYAWAEYALTGHVPVRTGNGQPTMAPAADLLSTADGLIVVSAYMDEHFARLCTAVGQPDLAADPRFNSNAQRVVNRRALIESLSHGFSGLSRAEACERLAKAGVVAGAICDFAEARALQGSGQFDLFGTIGLPGGGNISLPRTPWRIDGRRSSGGALPALGAHTQEVLQEIGLPHAD</sequence>
<dbReference type="Gene3D" id="3.30.1540.10">
    <property type="entry name" value="formyl-coa transferase, domain 3"/>
    <property type="match status" value="1"/>
</dbReference>
<dbReference type="RefSeq" id="WP_224079033.1">
    <property type="nucleotide sequence ID" value="NZ_CAJZAI010000002.1"/>
</dbReference>
<proteinExistence type="predicted"/>
<dbReference type="Proteomes" id="UP000727654">
    <property type="component" value="Unassembled WGS sequence"/>
</dbReference>
<evidence type="ECO:0000313" key="3">
    <source>
        <dbReference type="Proteomes" id="UP000727654"/>
    </source>
</evidence>
<dbReference type="InterPro" id="IPR050483">
    <property type="entry name" value="CoA-transferase_III_domain"/>
</dbReference>
<comment type="caution">
    <text evidence="2">The sequence shown here is derived from an EMBL/GenBank/DDBJ whole genome shotgun (WGS) entry which is preliminary data.</text>
</comment>
<organism evidence="2 3">
    <name type="scientific">Cupriavidus laharis</name>
    <dbReference type="NCBI Taxonomy" id="151654"/>
    <lineage>
        <taxon>Bacteria</taxon>
        <taxon>Pseudomonadati</taxon>
        <taxon>Pseudomonadota</taxon>
        <taxon>Betaproteobacteria</taxon>
        <taxon>Burkholderiales</taxon>
        <taxon>Burkholderiaceae</taxon>
        <taxon>Cupriavidus</taxon>
    </lineage>
</organism>
<gene>
    <name evidence="2" type="primary">uctC_6</name>
    <name evidence="2" type="ORF">LMG23992_01393</name>
</gene>
<dbReference type="PANTHER" id="PTHR48207:SF3">
    <property type="entry name" value="SUCCINATE--HYDROXYMETHYLGLUTARATE COA-TRANSFERASE"/>
    <property type="match status" value="1"/>
</dbReference>
<reference evidence="2 3" key="1">
    <citation type="submission" date="2021-08" db="EMBL/GenBank/DDBJ databases">
        <authorList>
            <person name="Peeters C."/>
        </authorList>
    </citation>
    <scope>NUCLEOTIDE SEQUENCE [LARGE SCALE GENOMIC DNA]</scope>
    <source>
        <strain evidence="2 3">LMG 23992</strain>
    </source>
</reference>